<dbReference type="EMBL" id="NJAJ01000034">
    <property type="protein sequence ID" value="PHM64221.1"/>
    <property type="molecule type" value="Genomic_DNA"/>
</dbReference>
<name>A0A2D0KLA6_9GAMM</name>
<reference evidence="1 2" key="1">
    <citation type="journal article" date="2017" name="Nat. Microbiol.">
        <title>Natural product diversity associated with the nematode symbionts Photorhabdus and Xenorhabdus.</title>
        <authorList>
            <person name="Tobias N.J."/>
            <person name="Wolff H."/>
            <person name="Djahanschiri B."/>
            <person name="Grundmann F."/>
            <person name="Kronenwerth M."/>
            <person name="Shi Y.M."/>
            <person name="Simonyi S."/>
            <person name="Grun P."/>
            <person name="Shapiro-Ilan D."/>
            <person name="Pidot S.J."/>
            <person name="Stinear T.P."/>
            <person name="Ebersberger I."/>
            <person name="Bode H.B."/>
        </authorList>
    </citation>
    <scope>NUCLEOTIDE SEQUENCE [LARGE SCALE GENOMIC DNA]</scope>
    <source>
        <strain evidence="1 2">DSM 17904</strain>
    </source>
</reference>
<evidence type="ECO:0000313" key="1">
    <source>
        <dbReference type="EMBL" id="PHM64221.1"/>
    </source>
</evidence>
<proteinExistence type="predicted"/>
<sequence length="62" mass="6906">METNPLHKVSEIKTFSSSIWPDEEVAINKLLATKKWILLGCASGTDRDGSPMHEWVLGKIVP</sequence>
<keyword evidence="2" id="KW-1185">Reference proteome</keyword>
<organism evidence="1 2">
    <name type="scientific">Xenorhabdus stockiae</name>
    <dbReference type="NCBI Taxonomy" id="351614"/>
    <lineage>
        <taxon>Bacteria</taxon>
        <taxon>Pseudomonadati</taxon>
        <taxon>Pseudomonadota</taxon>
        <taxon>Gammaproteobacteria</taxon>
        <taxon>Enterobacterales</taxon>
        <taxon>Morganellaceae</taxon>
        <taxon>Xenorhabdus</taxon>
    </lineage>
</organism>
<dbReference type="Proteomes" id="UP000222366">
    <property type="component" value="Unassembled WGS sequence"/>
</dbReference>
<protein>
    <submittedName>
        <fullName evidence="1">Uncharacterized protein</fullName>
    </submittedName>
</protein>
<gene>
    <name evidence="1" type="ORF">Xsto_03245</name>
</gene>
<evidence type="ECO:0000313" key="2">
    <source>
        <dbReference type="Proteomes" id="UP000222366"/>
    </source>
</evidence>
<accession>A0A2D0KLA6</accession>
<dbReference type="AlphaFoldDB" id="A0A2D0KLA6"/>
<comment type="caution">
    <text evidence="1">The sequence shown here is derived from an EMBL/GenBank/DDBJ whole genome shotgun (WGS) entry which is preliminary data.</text>
</comment>
<dbReference type="RefSeq" id="WP_099125697.1">
    <property type="nucleotide sequence ID" value="NZ_CAWNRH010000109.1"/>
</dbReference>